<keyword evidence="2" id="KW-1185">Reference proteome</keyword>
<name>A0ACC2K2H3_PERAE</name>
<organism evidence="1 2">
    <name type="scientific">Persea americana</name>
    <name type="common">Avocado</name>
    <dbReference type="NCBI Taxonomy" id="3435"/>
    <lineage>
        <taxon>Eukaryota</taxon>
        <taxon>Viridiplantae</taxon>
        <taxon>Streptophyta</taxon>
        <taxon>Embryophyta</taxon>
        <taxon>Tracheophyta</taxon>
        <taxon>Spermatophyta</taxon>
        <taxon>Magnoliopsida</taxon>
        <taxon>Magnoliidae</taxon>
        <taxon>Laurales</taxon>
        <taxon>Lauraceae</taxon>
        <taxon>Persea</taxon>
    </lineage>
</organism>
<protein>
    <submittedName>
        <fullName evidence="1">Uncharacterized protein</fullName>
    </submittedName>
</protein>
<accession>A0ACC2K2H3</accession>
<reference evidence="1 2" key="1">
    <citation type="journal article" date="2022" name="Hortic Res">
        <title>A haplotype resolved chromosomal level avocado genome allows analysis of novel avocado genes.</title>
        <authorList>
            <person name="Nath O."/>
            <person name="Fletcher S.J."/>
            <person name="Hayward A."/>
            <person name="Shaw L.M."/>
            <person name="Masouleh A.K."/>
            <person name="Furtado A."/>
            <person name="Henry R.J."/>
            <person name="Mitter N."/>
        </authorList>
    </citation>
    <scope>NUCLEOTIDE SEQUENCE [LARGE SCALE GENOMIC DNA]</scope>
    <source>
        <strain evidence="2">cv. Hass</strain>
    </source>
</reference>
<evidence type="ECO:0000313" key="1">
    <source>
        <dbReference type="EMBL" id="KAJ8615118.1"/>
    </source>
</evidence>
<gene>
    <name evidence="1" type="ORF">MRB53_034490</name>
</gene>
<evidence type="ECO:0000313" key="2">
    <source>
        <dbReference type="Proteomes" id="UP001234297"/>
    </source>
</evidence>
<dbReference type="EMBL" id="CM056820">
    <property type="protein sequence ID" value="KAJ8615118.1"/>
    <property type="molecule type" value="Genomic_DNA"/>
</dbReference>
<dbReference type="Proteomes" id="UP001234297">
    <property type="component" value="Chromosome 12"/>
</dbReference>
<proteinExistence type="predicted"/>
<sequence length="99" mass="10580">MNSKEDMLVSPLDAGIPTLVVHLTGCDSQKLPAPHLSKPSSLAPSVDLSLEAFILPLVALSPDPLILSPFRDGARAKLVQAESKGKSENLFLGFFQELL</sequence>
<comment type="caution">
    <text evidence="1">The sequence shown here is derived from an EMBL/GenBank/DDBJ whole genome shotgun (WGS) entry which is preliminary data.</text>
</comment>